<dbReference type="EMBL" id="CACVBM020001571">
    <property type="protein sequence ID" value="CAA7054274.1"/>
    <property type="molecule type" value="Genomic_DNA"/>
</dbReference>
<feature type="compositionally biased region" description="Basic and acidic residues" evidence="5">
    <location>
        <begin position="364"/>
        <end position="381"/>
    </location>
</feature>
<gene>
    <name evidence="7" type="ORF">MERR_LOCUS41510</name>
</gene>
<dbReference type="PANTHER" id="PTHR31973">
    <property type="entry name" value="POLYPROTEIN, PUTATIVE-RELATED"/>
    <property type="match status" value="1"/>
</dbReference>
<keyword evidence="1" id="KW-0479">Metal-binding</keyword>
<dbReference type="AlphaFoldDB" id="A0A6D2KQJ4"/>
<evidence type="ECO:0000313" key="7">
    <source>
        <dbReference type="EMBL" id="CAA7054274.1"/>
    </source>
</evidence>
<evidence type="ECO:0000256" key="2">
    <source>
        <dbReference type="ARBA" id="ARBA00022771"/>
    </source>
</evidence>
<organism evidence="7 8">
    <name type="scientific">Microthlaspi erraticum</name>
    <dbReference type="NCBI Taxonomy" id="1685480"/>
    <lineage>
        <taxon>Eukaryota</taxon>
        <taxon>Viridiplantae</taxon>
        <taxon>Streptophyta</taxon>
        <taxon>Embryophyta</taxon>
        <taxon>Tracheophyta</taxon>
        <taxon>Spermatophyta</taxon>
        <taxon>Magnoliopsida</taxon>
        <taxon>eudicotyledons</taxon>
        <taxon>Gunneridae</taxon>
        <taxon>Pentapetalae</taxon>
        <taxon>rosids</taxon>
        <taxon>malvids</taxon>
        <taxon>Brassicales</taxon>
        <taxon>Brassicaceae</taxon>
        <taxon>Coluteocarpeae</taxon>
        <taxon>Microthlaspi</taxon>
    </lineage>
</organism>
<evidence type="ECO:0000256" key="3">
    <source>
        <dbReference type="ARBA" id="ARBA00022833"/>
    </source>
</evidence>
<evidence type="ECO:0000259" key="6">
    <source>
        <dbReference type="PROSITE" id="PS50966"/>
    </source>
</evidence>
<evidence type="ECO:0000256" key="1">
    <source>
        <dbReference type="ARBA" id="ARBA00022723"/>
    </source>
</evidence>
<evidence type="ECO:0000256" key="5">
    <source>
        <dbReference type="SAM" id="MobiDB-lite"/>
    </source>
</evidence>
<dbReference type="InterPro" id="IPR007527">
    <property type="entry name" value="Znf_SWIM"/>
</dbReference>
<feature type="region of interest" description="Disordered" evidence="5">
    <location>
        <begin position="238"/>
        <end position="381"/>
    </location>
</feature>
<evidence type="ECO:0000313" key="8">
    <source>
        <dbReference type="Proteomes" id="UP000467841"/>
    </source>
</evidence>
<keyword evidence="2 4" id="KW-0863">Zinc-finger</keyword>
<dbReference type="Proteomes" id="UP000467841">
    <property type="component" value="Unassembled WGS sequence"/>
</dbReference>
<dbReference type="PANTHER" id="PTHR31973:SF187">
    <property type="entry name" value="MUTATOR TRANSPOSASE MUDRA PROTEIN"/>
    <property type="match status" value="1"/>
</dbReference>
<accession>A0A6D2KQJ4</accession>
<name>A0A6D2KQJ4_9BRAS</name>
<dbReference type="Pfam" id="PF04434">
    <property type="entry name" value="SWIM"/>
    <property type="match status" value="1"/>
</dbReference>
<keyword evidence="8" id="KW-1185">Reference proteome</keyword>
<dbReference type="InterPro" id="IPR006564">
    <property type="entry name" value="Znf_PMZ"/>
</dbReference>
<protein>
    <recommendedName>
        <fullName evidence="6">SWIM-type domain-containing protein</fullName>
    </recommendedName>
</protein>
<dbReference type="GO" id="GO:0008270">
    <property type="term" value="F:zinc ion binding"/>
    <property type="evidence" value="ECO:0007669"/>
    <property type="project" value="UniProtKB-KW"/>
</dbReference>
<reference evidence="7" key="1">
    <citation type="submission" date="2020-01" db="EMBL/GenBank/DDBJ databases">
        <authorList>
            <person name="Mishra B."/>
        </authorList>
    </citation>
    <scope>NUCLEOTIDE SEQUENCE [LARGE SCALE GENOMIC DNA]</scope>
</reference>
<evidence type="ECO:0000256" key="4">
    <source>
        <dbReference type="PROSITE-ProRule" id="PRU00325"/>
    </source>
</evidence>
<keyword evidence="3" id="KW-0862">Zinc</keyword>
<sequence>MEPRNWTIAFFKLGSLCDKVENNSTEYFNATITKARGKAIIPMLETIKRQAMVRNEKKQKKAERWDGRCTKYVKLVLAELKEHADKCMVSHGSHGNYEVELYDDKFHVDTRKKTCSCFKWKISGIPCEHAYGVMLDAGLASDDHVNECFSTTKQRDCYIDNVKPMRGPGFALQAAPCTSTNFKRAQKKIYSMDFIKTSSLRALIELTFQRNWNGLIWMSRKGVITKRVKTVQTALSRISAQPRSPAGRETMFRARPKSIRPSEVSAKVQTDRPITQSRPGKHCPAVGQAQRSRHAAHDQPREPGTSLAAAQPFAYHGRCIRPSRERTSHVRPRNHRPNLIRPTTPADRESIRPRPFRLGPRPDCPADRPDRPSQRRGRPEARFEARFHIFKPGLTLSRLKRPSTIYIAF</sequence>
<dbReference type="PROSITE" id="PS50966">
    <property type="entry name" value="ZF_SWIM"/>
    <property type="match status" value="1"/>
</dbReference>
<comment type="caution">
    <text evidence="7">The sequence shown here is derived from an EMBL/GenBank/DDBJ whole genome shotgun (WGS) entry which is preliminary data.</text>
</comment>
<proteinExistence type="predicted"/>
<dbReference type="OrthoDB" id="1432732at2759"/>
<feature type="compositionally biased region" description="Basic residues" evidence="5">
    <location>
        <begin position="329"/>
        <end position="338"/>
    </location>
</feature>
<dbReference type="SMART" id="SM00575">
    <property type="entry name" value="ZnF_PMZ"/>
    <property type="match status" value="1"/>
</dbReference>
<feature type="domain" description="SWIM-type" evidence="6">
    <location>
        <begin position="97"/>
        <end position="138"/>
    </location>
</feature>